<gene>
    <name evidence="4" type="ORF">COCHEDRAFT_1024085</name>
</gene>
<evidence type="ECO:0000313" key="4">
    <source>
        <dbReference type="EMBL" id="EMD86454.1"/>
    </source>
</evidence>
<dbReference type="AlphaFoldDB" id="M2TIW9"/>
<feature type="compositionally biased region" description="Basic and acidic residues" evidence="1">
    <location>
        <begin position="295"/>
        <end position="317"/>
    </location>
</feature>
<evidence type="ECO:0000259" key="3">
    <source>
        <dbReference type="Pfam" id="PF14479"/>
    </source>
</evidence>
<dbReference type="EMBL" id="KB445585">
    <property type="protein sequence ID" value="EMD86454.1"/>
    <property type="molecule type" value="Genomic_DNA"/>
</dbReference>
<evidence type="ECO:0000256" key="1">
    <source>
        <dbReference type="SAM" id="MobiDB-lite"/>
    </source>
</evidence>
<keyword evidence="5" id="KW-1185">Reference proteome</keyword>
<feature type="region of interest" description="Disordered" evidence="1">
    <location>
        <begin position="290"/>
        <end position="317"/>
    </location>
</feature>
<dbReference type="HOGENOM" id="CLU_058675_0_0_1"/>
<dbReference type="eggNOG" id="ENOG502S8GV">
    <property type="taxonomic scope" value="Eukaryota"/>
</dbReference>
<keyword evidence="2" id="KW-0812">Transmembrane</keyword>
<dbReference type="Pfam" id="PF14479">
    <property type="entry name" value="HeLo"/>
    <property type="match status" value="1"/>
</dbReference>
<feature type="domain" description="Prion-inhibition and propagation HeLo" evidence="3">
    <location>
        <begin position="10"/>
        <end position="202"/>
    </location>
</feature>
<sequence length="317" mass="35531">MSDPVSLSFAIAGIPSLFISCLNCFQYIRLGRRFGTDFGFSLAKLEAAQVRLTRWGEPIGLLENKVDIKGYKDADIIKAYQWLGQIETTFEDAKTVSEKYADSRKKMGKDNELELLEEEQMLESGSSVKKLITSMRSIAKERQKHLNFTRKVSWALYGKDNFDSLIGDLVSLINNLVELFPSNKPRLKQLCYQEVDSLEKESVPDLDRVLKNKDGTTDDAMLSESTGNYIQAHRSEFRNIKIEGHATGIYGDEYGFEAGVKPGNLMIDGMYIGGNGTGRAGHVFYGKQGAQGMRSYDRGAKATQSREEEAEEPSRKT</sequence>
<reference evidence="5" key="2">
    <citation type="journal article" date="2013" name="PLoS Genet.">
        <title>Comparative genome structure, secondary metabolite, and effector coding capacity across Cochliobolus pathogens.</title>
        <authorList>
            <person name="Condon B.J."/>
            <person name="Leng Y."/>
            <person name="Wu D."/>
            <person name="Bushley K.E."/>
            <person name="Ohm R.A."/>
            <person name="Otillar R."/>
            <person name="Martin J."/>
            <person name="Schackwitz W."/>
            <person name="Grimwood J."/>
            <person name="MohdZainudin N."/>
            <person name="Xue C."/>
            <person name="Wang R."/>
            <person name="Manning V.A."/>
            <person name="Dhillon B."/>
            <person name="Tu Z.J."/>
            <person name="Steffenson B.J."/>
            <person name="Salamov A."/>
            <person name="Sun H."/>
            <person name="Lowry S."/>
            <person name="LaButti K."/>
            <person name="Han J."/>
            <person name="Copeland A."/>
            <person name="Lindquist E."/>
            <person name="Barry K."/>
            <person name="Schmutz J."/>
            <person name="Baker S.E."/>
            <person name="Ciuffetti L.M."/>
            <person name="Grigoriev I.V."/>
            <person name="Zhong S."/>
            <person name="Turgeon B.G."/>
        </authorList>
    </citation>
    <scope>NUCLEOTIDE SEQUENCE [LARGE SCALE GENOMIC DNA]</scope>
    <source>
        <strain evidence="5">C5 / ATCC 48332 / race O</strain>
    </source>
</reference>
<evidence type="ECO:0000256" key="2">
    <source>
        <dbReference type="SAM" id="Phobius"/>
    </source>
</evidence>
<dbReference type="OMA" id="YMGRMID"/>
<dbReference type="PANTHER" id="PTHR37542">
    <property type="entry name" value="HELO DOMAIN-CONTAINING PROTEIN-RELATED"/>
    <property type="match status" value="1"/>
</dbReference>
<dbReference type="STRING" id="701091.M2TIW9"/>
<proteinExistence type="predicted"/>
<keyword evidence="2" id="KW-1133">Transmembrane helix</keyword>
<dbReference type="Proteomes" id="UP000016936">
    <property type="component" value="Unassembled WGS sequence"/>
</dbReference>
<dbReference type="OrthoDB" id="20872at2759"/>
<accession>M2TIW9</accession>
<evidence type="ECO:0000313" key="5">
    <source>
        <dbReference type="Proteomes" id="UP000016936"/>
    </source>
</evidence>
<dbReference type="PANTHER" id="PTHR37542:SF3">
    <property type="entry name" value="PRION-INHIBITION AND PROPAGATION HELO DOMAIN-CONTAINING PROTEIN"/>
    <property type="match status" value="1"/>
</dbReference>
<dbReference type="InterPro" id="IPR029498">
    <property type="entry name" value="HeLo_dom"/>
</dbReference>
<protein>
    <recommendedName>
        <fullName evidence="3">Prion-inhibition and propagation HeLo domain-containing protein</fullName>
    </recommendedName>
</protein>
<name>M2TIW9_COCH5</name>
<dbReference type="Gene3D" id="1.20.120.1020">
    <property type="entry name" value="Prion-inhibition and propagation, HeLo domain"/>
    <property type="match status" value="1"/>
</dbReference>
<organism evidence="4 5">
    <name type="scientific">Cochliobolus heterostrophus (strain C5 / ATCC 48332 / race O)</name>
    <name type="common">Southern corn leaf blight fungus</name>
    <name type="synonym">Bipolaris maydis</name>
    <dbReference type="NCBI Taxonomy" id="701091"/>
    <lineage>
        <taxon>Eukaryota</taxon>
        <taxon>Fungi</taxon>
        <taxon>Dikarya</taxon>
        <taxon>Ascomycota</taxon>
        <taxon>Pezizomycotina</taxon>
        <taxon>Dothideomycetes</taxon>
        <taxon>Pleosporomycetidae</taxon>
        <taxon>Pleosporales</taxon>
        <taxon>Pleosporineae</taxon>
        <taxon>Pleosporaceae</taxon>
        <taxon>Bipolaris</taxon>
    </lineage>
</organism>
<reference evidence="4 5" key="1">
    <citation type="journal article" date="2012" name="PLoS Pathog.">
        <title>Diverse lifestyles and strategies of plant pathogenesis encoded in the genomes of eighteen Dothideomycetes fungi.</title>
        <authorList>
            <person name="Ohm R.A."/>
            <person name="Feau N."/>
            <person name="Henrissat B."/>
            <person name="Schoch C.L."/>
            <person name="Horwitz B.A."/>
            <person name="Barry K.W."/>
            <person name="Condon B.J."/>
            <person name="Copeland A.C."/>
            <person name="Dhillon B."/>
            <person name="Glaser F."/>
            <person name="Hesse C.N."/>
            <person name="Kosti I."/>
            <person name="LaButti K."/>
            <person name="Lindquist E.A."/>
            <person name="Lucas S."/>
            <person name="Salamov A.A."/>
            <person name="Bradshaw R.E."/>
            <person name="Ciuffetti L."/>
            <person name="Hamelin R.C."/>
            <person name="Kema G.H.J."/>
            <person name="Lawrence C."/>
            <person name="Scott J.A."/>
            <person name="Spatafora J.W."/>
            <person name="Turgeon B.G."/>
            <person name="de Wit P.J.G.M."/>
            <person name="Zhong S."/>
            <person name="Goodwin S.B."/>
            <person name="Grigoriev I.V."/>
        </authorList>
    </citation>
    <scope>NUCLEOTIDE SEQUENCE [LARGE SCALE GENOMIC DNA]</scope>
    <source>
        <strain evidence="5">C5 / ATCC 48332 / race O</strain>
    </source>
</reference>
<keyword evidence="2" id="KW-0472">Membrane</keyword>
<dbReference type="InterPro" id="IPR038305">
    <property type="entry name" value="HeLo_sf"/>
</dbReference>
<feature type="transmembrane region" description="Helical" evidence="2">
    <location>
        <begin position="6"/>
        <end position="25"/>
    </location>
</feature>